<feature type="binding site" evidence="6">
    <location>
        <begin position="176"/>
        <end position="181"/>
    </location>
    <ligand>
        <name>NAD(+)</name>
        <dbReference type="ChEBI" id="CHEBI:57540"/>
    </ligand>
</feature>
<dbReference type="InterPro" id="IPR017437">
    <property type="entry name" value="ATP-NAD_kinase_PpnK-typ_C"/>
</dbReference>
<feature type="binding site" evidence="6">
    <location>
        <position position="163"/>
    </location>
    <ligand>
        <name>NAD(+)</name>
        <dbReference type="ChEBI" id="CHEBI:57540"/>
    </ligand>
</feature>
<keyword evidence="6" id="KW-0547">Nucleotide-binding</keyword>
<evidence type="ECO:0000256" key="4">
    <source>
        <dbReference type="ARBA" id="ARBA00023027"/>
    </source>
</evidence>
<dbReference type="GO" id="GO:0005737">
    <property type="term" value="C:cytoplasm"/>
    <property type="evidence" value="ECO:0007669"/>
    <property type="project" value="UniProtKB-SubCell"/>
</dbReference>
<evidence type="ECO:0000256" key="2">
    <source>
        <dbReference type="ARBA" id="ARBA00022777"/>
    </source>
</evidence>
<comment type="catalytic activity">
    <reaction evidence="5 6">
        <text>NAD(+) + ATP = ADP + NADP(+) + H(+)</text>
        <dbReference type="Rhea" id="RHEA:18629"/>
        <dbReference type="ChEBI" id="CHEBI:15378"/>
        <dbReference type="ChEBI" id="CHEBI:30616"/>
        <dbReference type="ChEBI" id="CHEBI:57540"/>
        <dbReference type="ChEBI" id="CHEBI:58349"/>
        <dbReference type="ChEBI" id="CHEBI:456216"/>
        <dbReference type="EC" id="2.7.1.23"/>
    </reaction>
</comment>
<dbReference type="EMBL" id="CP018632">
    <property type="protein sequence ID" value="ASJ72464.1"/>
    <property type="molecule type" value="Genomic_DNA"/>
</dbReference>
<dbReference type="EC" id="2.7.1.23" evidence="6"/>
<keyword evidence="4 6" id="KW-0520">NAD</keyword>
<gene>
    <name evidence="6 7" type="primary">nadK</name>
    <name evidence="7" type="ORF">IMCC3135_11870</name>
</gene>
<dbReference type="Pfam" id="PF20143">
    <property type="entry name" value="NAD_kinase_C"/>
    <property type="match status" value="1"/>
</dbReference>
<evidence type="ECO:0000313" key="8">
    <source>
        <dbReference type="Proteomes" id="UP000250079"/>
    </source>
</evidence>
<evidence type="ECO:0000256" key="1">
    <source>
        <dbReference type="ARBA" id="ARBA00022679"/>
    </source>
</evidence>
<organism evidence="7 8">
    <name type="scientific">Granulosicoccus antarcticus IMCC3135</name>
    <dbReference type="NCBI Taxonomy" id="1192854"/>
    <lineage>
        <taxon>Bacteria</taxon>
        <taxon>Pseudomonadati</taxon>
        <taxon>Pseudomonadota</taxon>
        <taxon>Gammaproteobacteria</taxon>
        <taxon>Chromatiales</taxon>
        <taxon>Granulosicoccaceae</taxon>
        <taxon>Granulosicoccus</taxon>
    </lineage>
</organism>
<evidence type="ECO:0000256" key="5">
    <source>
        <dbReference type="ARBA" id="ARBA00047925"/>
    </source>
</evidence>
<dbReference type="GO" id="GO:0006741">
    <property type="term" value="P:NADP+ biosynthetic process"/>
    <property type="evidence" value="ECO:0007669"/>
    <property type="project" value="UniProtKB-UniRule"/>
</dbReference>
<dbReference type="InterPro" id="IPR016064">
    <property type="entry name" value="NAD/diacylglycerol_kinase_sf"/>
</dbReference>
<keyword evidence="6" id="KW-0963">Cytoplasm</keyword>
<comment type="similarity">
    <text evidence="6">Belongs to the NAD kinase family.</text>
</comment>
<feature type="binding site" evidence="6">
    <location>
        <position position="236"/>
    </location>
    <ligand>
        <name>NAD(+)</name>
        <dbReference type="ChEBI" id="CHEBI:57540"/>
    </ligand>
</feature>
<comment type="subcellular location">
    <subcellularLocation>
        <location evidence="6">Cytoplasm</location>
    </subcellularLocation>
</comment>
<evidence type="ECO:0000313" key="7">
    <source>
        <dbReference type="EMBL" id="ASJ72464.1"/>
    </source>
</evidence>
<dbReference type="GO" id="GO:0051287">
    <property type="term" value="F:NAD binding"/>
    <property type="evidence" value="ECO:0007669"/>
    <property type="project" value="UniProtKB-ARBA"/>
</dbReference>
<feature type="binding site" evidence="6">
    <location>
        <begin position="135"/>
        <end position="136"/>
    </location>
    <ligand>
        <name>NAD(+)</name>
        <dbReference type="ChEBI" id="CHEBI:57540"/>
    </ligand>
</feature>
<dbReference type="GO" id="GO:0019674">
    <property type="term" value="P:NAD+ metabolic process"/>
    <property type="evidence" value="ECO:0007669"/>
    <property type="project" value="InterPro"/>
</dbReference>
<keyword evidence="3 6" id="KW-0521">NADP</keyword>
<dbReference type="Gene3D" id="2.60.200.30">
    <property type="entry name" value="Probable inorganic polyphosphate/atp-NAD kinase, domain 2"/>
    <property type="match status" value="1"/>
</dbReference>
<feature type="binding site" evidence="6">
    <location>
        <begin position="61"/>
        <end position="62"/>
    </location>
    <ligand>
        <name>NAD(+)</name>
        <dbReference type="ChEBI" id="CHEBI:57540"/>
    </ligand>
</feature>
<keyword evidence="2 6" id="KW-0418">Kinase</keyword>
<evidence type="ECO:0000256" key="6">
    <source>
        <dbReference type="HAMAP-Rule" id="MF_00361"/>
    </source>
</evidence>
<dbReference type="HAMAP" id="MF_00361">
    <property type="entry name" value="NAD_kinase"/>
    <property type="match status" value="1"/>
</dbReference>
<feature type="active site" description="Proton acceptor" evidence="6">
    <location>
        <position position="61"/>
    </location>
</feature>
<dbReference type="Gene3D" id="3.40.50.10330">
    <property type="entry name" value="Probable inorganic polyphosphate/atp-NAD kinase, domain 1"/>
    <property type="match status" value="1"/>
</dbReference>
<dbReference type="GO" id="GO:0046872">
    <property type="term" value="F:metal ion binding"/>
    <property type="evidence" value="ECO:0007669"/>
    <property type="project" value="UniProtKB-UniRule"/>
</dbReference>
<dbReference type="PANTHER" id="PTHR20275:SF0">
    <property type="entry name" value="NAD KINASE"/>
    <property type="match status" value="1"/>
</dbReference>
<dbReference type="Pfam" id="PF01513">
    <property type="entry name" value="NAD_kinase"/>
    <property type="match status" value="1"/>
</dbReference>
<keyword evidence="8" id="KW-1185">Reference proteome</keyword>
<dbReference type="KEGG" id="gai:IMCC3135_11870"/>
<dbReference type="PANTHER" id="PTHR20275">
    <property type="entry name" value="NAD KINASE"/>
    <property type="match status" value="1"/>
</dbReference>
<sequence>MKFSDESVANTLADVIGCLEALDVQVVLDNSTQGLLEGEPPTVPTSVIGETCDLAVVIGGDGTLLSAARSLVNHDVPIVGINRGRLGFLVDVSPDGGLEELIQIVKGQYIEEHRAMLRTRILRDGECVADSFAFNDTVIRVRDLLQIMDFDVIIDDVLVTHQRADGLIIATPSGSTAYSLSNGGPIVGPTIDALVVQPICPHTLTSRSLMVDAESTIRVHLWDDDVAKAQVVCDGQIYMDAMLGDMIEVKRNANRVRLLHPENYDYHRILREKLNWG</sequence>
<comment type="cofactor">
    <cofactor evidence="6">
        <name>a divalent metal cation</name>
        <dbReference type="ChEBI" id="CHEBI:60240"/>
    </cofactor>
</comment>
<keyword evidence="6" id="KW-0067">ATP-binding</keyword>
<comment type="caution">
    <text evidence="6">Lacks conserved residue(s) required for the propagation of feature annotation.</text>
</comment>
<dbReference type="AlphaFoldDB" id="A0A2Z2NZB6"/>
<dbReference type="InterPro" id="IPR017438">
    <property type="entry name" value="ATP-NAD_kinase_N"/>
</dbReference>
<comment type="function">
    <text evidence="6">Involved in the regulation of the intracellular balance of NAD and NADP, and is a key enzyme in the biosynthesis of NADP. Catalyzes specifically the phosphorylation on 2'-hydroxyl of the adenosine moiety of NAD to yield NADP.</text>
</comment>
<evidence type="ECO:0000256" key="3">
    <source>
        <dbReference type="ARBA" id="ARBA00022857"/>
    </source>
</evidence>
<keyword evidence="1 6" id="KW-0808">Transferase</keyword>
<name>A0A2Z2NZB6_9GAMM</name>
<protein>
    <recommendedName>
        <fullName evidence="6">NAD kinase</fullName>
        <ecNumber evidence="6">2.7.1.23</ecNumber>
    </recommendedName>
    <alternativeName>
        <fullName evidence="6">ATP-dependent NAD kinase</fullName>
    </alternativeName>
</protein>
<feature type="binding site" evidence="6">
    <location>
        <position position="165"/>
    </location>
    <ligand>
        <name>NAD(+)</name>
        <dbReference type="ChEBI" id="CHEBI:57540"/>
    </ligand>
</feature>
<dbReference type="SUPFAM" id="SSF111331">
    <property type="entry name" value="NAD kinase/diacylglycerol kinase-like"/>
    <property type="match status" value="1"/>
</dbReference>
<dbReference type="Proteomes" id="UP000250079">
    <property type="component" value="Chromosome"/>
</dbReference>
<accession>A0A2Z2NZB6</accession>
<dbReference type="GO" id="GO:0003951">
    <property type="term" value="F:NAD+ kinase activity"/>
    <property type="evidence" value="ECO:0007669"/>
    <property type="project" value="UniProtKB-UniRule"/>
</dbReference>
<proteinExistence type="inferred from homology"/>
<reference evidence="7 8" key="1">
    <citation type="submission" date="2016-12" db="EMBL/GenBank/DDBJ databases">
        <authorList>
            <person name="Song W.-J."/>
            <person name="Kurnit D.M."/>
        </authorList>
    </citation>
    <scope>NUCLEOTIDE SEQUENCE [LARGE SCALE GENOMIC DNA]</scope>
    <source>
        <strain evidence="7 8">IMCC3135</strain>
    </source>
</reference>
<dbReference type="GO" id="GO:0005524">
    <property type="term" value="F:ATP binding"/>
    <property type="evidence" value="ECO:0007669"/>
    <property type="project" value="UniProtKB-KW"/>
</dbReference>
<dbReference type="InterPro" id="IPR002504">
    <property type="entry name" value="NADK"/>
</dbReference>